<accession>A0A9P6VIC8</accession>
<feature type="domain" description="RRM" evidence="2">
    <location>
        <begin position="164"/>
        <end position="227"/>
    </location>
</feature>
<gene>
    <name evidence="3" type="ORF">D0Z07_5576</name>
</gene>
<reference evidence="3" key="1">
    <citation type="submission" date="2019-07" db="EMBL/GenBank/DDBJ databases">
        <title>Hyphodiscus hymeniophilus genome sequencing and assembly.</title>
        <authorList>
            <person name="Kramer G."/>
            <person name="Nodwell J."/>
        </authorList>
    </citation>
    <scope>NUCLEOTIDE SEQUENCE</scope>
    <source>
        <strain evidence="3">ATCC 34498</strain>
    </source>
</reference>
<dbReference type="EMBL" id="VNKQ01000010">
    <property type="protein sequence ID" value="KAG0648243.1"/>
    <property type="molecule type" value="Genomic_DNA"/>
</dbReference>
<dbReference type="Pfam" id="PF00076">
    <property type="entry name" value="RRM_1"/>
    <property type="match status" value="1"/>
</dbReference>
<dbReference type="AlphaFoldDB" id="A0A9P6VIC8"/>
<dbReference type="GO" id="GO:0003723">
    <property type="term" value="F:RNA binding"/>
    <property type="evidence" value="ECO:0007669"/>
    <property type="project" value="InterPro"/>
</dbReference>
<dbReference type="Proteomes" id="UP000785200">
    <property type="component" value="Unassembled WGS sequence"/>
</dbReference>
<feature type="compositionally biased region" description="Basic and acidic residues" evidence="1">
    <location>
        <begin position="303"/>
        <end position="317"/>
    </location>
</feature>
<dbReference type="Gene3D" id="3.30.70.330">
    <property type="match status" value="1"/>
</dbReference>
<feature type="region of interest" description="Disordered" evidence="1">
    <location>
        <begin position="243"/>
        <end position="344"/>
    </location>
</feature>
<name>A0A9P6VIC8_9HELO</name>
<feature type="compositionally biased region" description="Polar residues" evidence="1">
    <location>
        <begin position="63"/>
        <end position="78"/>
    </location>
</feature>
<evidence type="ECO:0000313" key="4">
    <source>
        <dbReference type="Proteomes" id="UP000785200"/>
    </source>
</evidence>
<feature type="compositionally biased region" description="Low complexity" evidence="1">
    <location>
        <begin position="243"/>
        <end position="252"/>
    </location>
</feature>
<comment type="caution">
    <text evidence="3">The sequence shown here is derived from an EMBL/GenBank/DDBJ whole genome shotgun (WGS) entry which is preliminary data.</text>
</comment>
<dbReference type="InterPro" id="IPR035979">
    <property type="entry name" value="RBD_domain_sf"/>
</dbReference>
<feature type="region of interest" description="Disordered" evidence="1">
    <location>
        <begin position="63"/>
        <end position="118"/>
    </location>
</feature>
<dbReference type="OrthoDB" id="5374349at2759"/>
<feature type="region of interest" description="Disordered" evidence="1">
    <location>
        <begin position="31"/>
        <end position="51"/>
    </location>
</feature>
<evidence type="ECO:0000256" key="1">
    <source>
        <dbReference type="SAM" id="MobiDB-lite"/>
    </source>
</evidence>
<sequence>MAPGNVAASFDAIINKDRQRRKNQALATEIFGKARRQSAPGNGANKLGPGASLASRVGIAKRTASTTQKNATARSNLKPTAGNVDAEWTHDLHDLNNPTASRVTQAPNRGPRQPKTKTERLYASLSSSASSPALNTQFNVVGAAKTSKSISIKGRAGPYIVMAKNFAPGTTADDIESAMTPVGGVCISCRIISERPSVMAEIIFESKEGADNVVATFNNQNADGNLLHVYHKIGSAAKVPTAASAPAAPLGPRAEDIITIDDRSDDNRPGRGGTDRYTPRNDRRRDRRDYDARDDVMDGSYGFDERMDTDNNHDRGGRGLYSDSLVGGRGRDRGRGNARGRGYR</sequence>
<keyword evidence="4" id="KW-1185">Reference proteome</keyword>
<evidence type="ECO:0000313" key="3">
    <source>
        <dbReference type="EMBL" id="KAG0648243.1"/>
    </source>
</evidence>
<organism evidence="3 4">
    <name type="scientific">Hyphodiscus hymeniophilus</name>
    <dbReference type="NCBI Taxonomy" id="353542"/>
    <lineage>
        <taxon>Eukaryota</taxon>
        <taxon>Fungi</taxon>
        <taxon>Dikarya</taxon>
        <taxon>Ascomycota</taxon>
        <taxon>Pezizomycotina</taxon>
        <taxon>Leotiomycetes</taxon>
        <taxon>Helotiales</taxon>
        <taxon>Hyphodiscaceae</taxon>
        <taxon>Hyphodiscus</taxon>
    </lineage>
</organism>
<dbReference type="InterPro" id="IPR012677">
    <property type="entry name" value="Nucleotide-bd_a/b_plait_sf"/>
</dbReference>
<feature type="compositionally biased region" description="Polar residues" evidence="1">
    <location>
        <begin position="96"/>
        <end position="107"/>
    </location>
</feature>
<evidence type="ECO:0000259" key="2">
    <source>
        <dbReference type="Pfam" id="PF00076"/>
    </source>
</evidence>
<dbReference type="SUPFAM" id="SSF54928">
    <property type="entry name" value="RNA-binding domain, RBD"/>
    <property type="match status" value="1"/>
</dbReference>
<protein>
    <recommendedName>
        <fullName evidence="2">RRM domain-containing protein</fullName>
    </recommendedName>
</protein>
<dbReference type="InterPro" id="IPR000504">
    <property type="entry name" value="RRM_dom"/>
</dbReference>
<proteinExistence type="predicted"/>
<feature type="compositionally biased region" description="Basic and acidic residues" evidence="1">
    <location>
        <begin position="253"/>
        <end position="296"/>
    </location>
</feature>
<dbReference type="CDD" id="cd00590">
    <property type="entry name" value="RRM_SF"/>
    <property type="match status" value="1"/>
</dbReference>